<dbReference type="Pfam" id="PF13233">
    <property type="entry name" value="Complex1_LYR_2"/>
    <property type="match status" value="1"/>
</dbReference>
<dbReference type="AlphaFoldDB" id="A0A427YSH7"/>
<comment type="similarity">
    <text evidence="2 6">Belongs to the complex I LYR family. SDHAF3 subfamily.</text>
</comment>
<name>A0A427YSH7_9TREE</name>
<evidence type="ECO:0000313" key="9">
    <source>
        <dbReference type="Proteomes" id="UP000279259"/>
    </source>
</evidence>
<dbReference type="PANTHER" id="PTHR13137:SF6">
    <property type="entry name" value="SUCCINATE DEHYDROGENASE ASSEMBLY FACTOR 3, MITOCHONDRIAL"/>
    <property type="match status" value="1"/>
</dbReference>
<dbReference type="PANTHER" id="PTHR13137">
    <property type="entry name" value="DC11 ACN9 HOMOLOG"/>
    <property type="match status" value="1"/>
</dbReference>
<comment type="subcellular location">
    <subcellularLocation>
        <location evidence="1 6">Mitochondrion matrix</location>
    </subcellularLocation>
</comment>
<keyword evidence="3" id="KW-0809">Transit peptide</keyword>
<dbReference type="CDD" id="cd20270">
    <property type="entry name" value="Complex1_LYR_SDHAF3_LYRM10"/>
    <property type="match status" value="1"/>
</dbReference>
<dbReference type="GO" id="GO:0034553">
    <property type="term" value="P:mitochondrial respiratory chain complex II assembly"/>
    <property type="evidence" value="ECO:0007669"/>
    <property type="project" value="UniProtKB-UniRule"/>
</dbReference>
<comment type="subunit">
    <text evidence="6">Interacts with the iron-sulfur protein subunit within the SDH catalytic dimer.</text>
</comment>
<dbReference type="GO" id="GO:0005758">
    <property type="term" value="C:mitochondrial intermembrane space"/>
    <property type="evidence" value="ECO:0007669"/>
    <property type="project" value="TreeGrafter"/>
</dbReference>
<keyword evidence="5 6" id="KW-0143">Chaperone</keyword>
<evidence type="ECO:0000256" key="2">
    <source>
        <dbReference type="ARBA" id="ARBA00006020"/>
    </source>
</evidence>
<evidence type="ECO:0000256" key="4">
    <source>
        <dbReference type="ARBA" id="ARBA00023128"/>
    </source>
</evidence>
<comment type="function">
    <text evidence="6">Plays an essential role in the assembly of succinate dehydrogenase (SDH), an enzyme complex (also referred to as respiratory complex II) that is a component of both the tricarboxylic acid (TCA) cycle and the mitochondrial electron transport chain, and which couples the oxidation of succinate to fumarate with the reduction of ubiquinone (coenzyme Q) to ubiquinol. Promotes maturation of the iron-sulfur protein subunit of the SDH catalytic dimer, protecting it from the deleterious effects of oxidants. May act together with SDHAF1.</text>
</comment>
<keyword evidence="9" id="KW-1185">Reference proteome</keyword>
<dbReference type="OrthoDB" id="278329at2759"/>
<evidence type="ECO:0000256" key="3">
    <source>
        <dbReference type="ARBA" id="ARBA00022946"/>
    </source>
</evidence>
<dbReference type="InterPro" id="IPR008381">
    <property type="entry name" value="SDHAF3/Sdh7"/>
</dbReference>
<evidence type="ECO:0000256" key="6">
    <source>
        <dbReference type="RuleBase" id="RU368039"/>
    </source>
</evidence>
<evidence type="ECO:0000256" key="1">
    <source>
        <dbReference type="ARBA" id="ARBA00004305"/>
    </source>
</evidence>
<dbReference type="Proteomes" id="UP000279259">
    <property type="component" value="Unassembled WGS sequence"/>
</dbReference>
<dbReference type="EMBL" id="RSCD01000003">
    <property type="protein sequence ID" value="RSH93971.1"/>
    <property type="molecule type" value="Genomic_DNA"/>
</dbReference>
<evidence type="ECO:0000256" key="5">
    <source>
        <dbReference type="ARBA" id="ARBA00023186"/>
    </source>
</evidence>
<reference evidence="8 9" key="1">
    <citation type="submission" date="2018-11" db="EMBL/GenBank/DDBJ databases">
        <title>Genome sequence of Saitozyma podzolica DSM 27192.</title>
        <authorList>
            <person name="Aliyu H."/>
            <person name="Gorte O."/>
            <person name="Ochsenreither K."/>
        </authorList>
    </citation>
    <scope>NUCLEOTIDE SEQUENCE [LARGE SCALE GENOMIC DNA]</scope>
    <source>
        <strain evidence="8 9">DSM 27192</strain>
    </source>
</reference>
<sequence length="189" mass="20891">MRSSLCRLAEASANIPFSLSQASAQLIPPIPLYRRLLRVHRYLADDMRFMGDSYVKSEFRLTRDTDNPLHIIAFLSQWKVYLDQIESSILADASASTTDPKGKGKASGAGVGVGSEMWRGRKLDTTEFEKMSAEQVGQLYELMHATKDVWKSTEELEAQAQAQEEEAEAVRNGSSLPDPFGTGSKSGKT</sequence>
<dbReference type="GO" id="GO:0005759">
    <property type="term" value="C:mitochondrial matrix"/>
    <property type="evidence" value="ECO:0007669"/>
    <property type="project" value="UniProtKB-SubCell"/>
</dbReference>
<organism evidence="8 9">
    <name type="scientific">Saitozyma podzolica</name>
    <dbReference type="NCBI Taxonomy" id="1890683"/>
    <lineage>
        <taxon>Eukaryota</taxon>
        <taxon>Fungi</taxon>
        <taxon>Dikarya</taxon>
        <taxon>Basidiomycota</taxon>
        <taxon>Agaricomycotina</taxon>
        <taxon>Tremellomycetes</taxon>
        <taxon>Tremellales</taxon>
        <taxon>Trimorphomycetaceae</taxon>
        <taxon>Saitozyma</taxon>
    </lineage>
</organism>
<comment type="caution">
    <text evidence="8">The sequence shown here is derived from an EMBL/GenBank/DDBJ whole genome shotgun (WGS) entry which is preliminary data.</text>
</comment>
<accession>A0A427YSH7</accession>
<protein>
    <recommendedName>
        <fullName evidence="6">Succinate dehydrogenase assembly factor 3</fullName>
        <shortName evidence="6">SDH assembly factor 3</shortName>
        <shortName evidence="6">SDHAF3</shortName>
    </recommendedName>
</protein>
<keyword evidence="4 6" id="KW-0496">Mitochondrion</keyword>
<dbReference type="GO" id="GO:0006105">
    <property type="term" value="P:succinate metabolic process"/>
    <property type="evidence" value="ECO:0007669"/>
    <property type="project" value="TreeGrafter"/>
</dbReference>
<gene>
    <name evidence="8" type="primary">ACN9</name>
    <name evidence="8" type="ORF">EHS25_006624</name>
</gene>
<evidence type="ECO:0000256" key="7">
    <source>
        <dbReference type="SAM" id="MobiDB-lite"/>
    </source>
</evidence>
<feature type="region of interest" description="Disordered" evidence="7">
    <location>
        <begin position="155"/>
        <end position="189"/>
    </location>
</feature>
<dbReference type="STRING" id="1890683.A0A427YSH7"/>
<evidence type="ECO:0000313" key="8">
    <source>
        <dbReference type="EMBL" id="RSH93971.1"/>
    </source>
</evidence>
<proteinExistence type="inferred from homology"/>